<reference evidence="6" key="1">
    <citation type="journal article" date="2023" name="Mol. Phylogenet. Evol.">
        <title>Genome-scale phylogeny and comparative genomics of the fungal order Sordariales.</title>
        <authorList>
            <person name="Hensen N."/>
            <person name="Bonometti L."/>
            <person name="Westerberg I."/>
            <person name="Brannstrom I.O."/>
            <person name="Guillou S."/>
            <person name="Cros-Aarteil S."/>
            <person name="Calhoun S."/>
            <person name="Haridas S."/>
            <person name="Kuo A."/>
            <person name="Mondo S."/>
            <person name="Pangilinan J."/>
            <person name="Riley R."/>
            <person name="LaButti K."/>
            <person name="Andreopoulos B."/>
            <person name="Lipzen A."/>
            <person name="Chen C."/>
            <person name="Yan M."/>
            <person name="Daum C."/>
            <person name="Ng V."/>
            <person name="Clum A."/>
            <person name="Steindorff A."/>
            <person name="Ohm R.A."/>
            <person name="Martin F."/>
            <person name="Silar P."/>
            <person name="Natvig D.O."/>
            <person name="Lalanne C."/>
            <person name="Gautier V."/>
            <person name="Ament-Velasquez S.L."/>
            <person name="Kruys A."/>
            <person name="Hutchinson M.I."/>
            <person name="Powell A.J."/>
            <person name="Barry K."/>
            <person name="Miller A.N."/>
            <person name="Grigoriev I.V."/>
            <person name="Debuchy R."/>
            <person name="Gladieux P."/>
            <person name="Hiltunen Thoren M."/>
            <person name="Johannesson H."/>
        </authorList>
    </citation>
    <scope>NUCLEOTIDE SEQUENCE</scope>
    <source>
        <strain evidence="6">PSN243</strain>
    </source>
</reference>
<dbReference type="Pfam" id="PF00069">
    <property type="entry name" value="Pkinase"/>
    <property type="match status" value="1"/>
</dbReference>
<evidence type="ECO:0000256" key="4">
    <source>
        <dbReference type="SAM" id="MobiDB-lite"/>
    </source>
</evidence>
<dbReference type="GO" id="GO:0005524">
    <property type="term" value="F:ATP binding"/>
    <property type="evidence" value="ECO:0007669"/>
    <property type="project" value="UniProtKB-UniRule"/>
</dbReference>
<reference evidence="6" key="2">
    <citation type="submission" date="2023-05" db="EMBL/GenBank/DDBJ databases">
        <authorList>
            <consortium name="Lawrence Berkeley National Laboratory"/>
            <person name="Steindorff A."/>
            <person name="Hensen N."/>
            <person name="Bonometti L."/>
            <person name="Westerberg I."/>
            <person name="Brannstrom I.O."/>
            <person name="Guillou S."/>
            <person name="Cros-Aarteil S."/>
            <person name="Calhoun S."/>
            <person name="Haridas S."/>
            <person name="Kuo A."/>
            <person name="Mondo S."/>
            <person name="Pangilinan J."/>
            <person name="Riley R."/>
            <person name="Labutti K."/>
            <person name="Andreopoulos B."/>
            <person name="Lipzen A."/>
            <person name="Chen C."/>
            <person name="Yanf M."/>
            <person name="Daum C."/>
            <person name="Ng V."/>
            <person name="Clum A."/>
            <person name="Ohm R."/>
            <person name="Martin F."/>
            <person name="Silar P."/>
            <person name="Natvig D."/>
            <person name="Lalanne C."/>
            <person name="Gautier V."/>
            <person name="Ament-Velasquez S.L."/>
            <person name="Kruys A."/>
            <person name="Hutchinson M.I."/>
            <person name="Powell A.J."/>
            <person name="Barry K."/>
            <person name="Miller A.N."/>
            <person name="Grigoriev I.V."/>
            <person name="Debuchy R."/>
            <person name="Gladieux P."/>
            <person name="Thoren M.H."/>
            <person name="Johannesson H."/>
        </authorList>
    </citation>
    <scope>NUCLEOTIDE SEQUENCE</scope>
    <source>
        <strain evidence="6">PSN243</strain>
    </source>
</reference>
<dbReference type="GO" id="GO:0004674">
    <property type="term" value="F:protein serine/threonine kinase activity"/>
    <property type="evidence" value="ECO:0007669"/>
    <property type="project" value="TreeGrafter"/>
</dbReference>
<keyword evidence="6" id="KW-0808">Transferase</keyword>
<dbReference type="SMART" id="SM00220">
    <property type="entry name" value="S_TKc"/>
    <property type="match status" value="1"/>
</dbReference>
<sequence length="808" mass="88399">MADPDDGWQTVLPTKTSGIERLSRSQLEAYERQILREWEGTRGHWSGMGKHTGTAPQDYAEAKKIHMRFKSASDKQVLGSGSYGIVEKVKFSHNNKTVCLARKHIQYRRGWTIQLLREEAHVMEKLDHEHIVRLVGTYCVRPHELYLLVWPVAACNLDSLFNDLDLLKSGHGDRDDILSRLQALDLQNFQALERGGRPAGQASTSQGNCPLDFLKQIMGCITRAVAYCHEANIRHLDLKPSNILLNPGGVYLADFGIAKDVNDRDRTMTMGPQGTPKWRAPEIHSSSDEWSMKAADVYSLGLVLLNIATVLYGGNLSDFDAVLGDLSSRGRAEKLERYHAQLERLALATQEVEDVNSTSFGPKHIVGLTSTMLSADPSKRPVVNQVETELVELGGIDQIYHSFCCKKSSRFVTDRINTKYKQVVEERNRLRAEQDPLMKRLRALERMEETYEARIQNERRVQAEKIAALQEQLQKERSEKERAEAALKQWERRQSRQTIPVPSPARRISTSGPSPGGLMMQTRRTHPLISTALNGSPLPAQPQPQQRPSAPAVTFCARPSYSQTAAAAVAPRVASSSNIRRPESAAPRAPDSPGPSAIPVASPSPDTAGFPLRSRNSGSRLPRAVNPATPIRSNTPALNRDPSSTDSTQLSMSSSTFSRLSLSRYSESAAETSVAGTPAIGSPAVNGHKGDDKGERRPSIAAEVAPSGQPDHADSEIEAQHVAFGMGLGIMERRGSTTHDTESVVSSAAMPGTLSPLPTGSALSSPRATHAIPDTQGGFKVPSMPTAKSWADVARSRRKPDPVPVPVA</sequence>
<dbReference type="PROSITE" id="PS00107">
    <property type="entry name" value="PROTEIN_KINASE_ATP"/>
    <property type="match status" value="1"/>
</dbReference>
<dbReference type="GO" id="GO:0044773">
    <property type="term" value="P:mitotic DNA damage checkpoint signaling"/>
    <property type="evidence" value="ECO:0007669"/>
    <property type="project" value="TreeGrafter"/>
</dbReference>
<dbReference type="CDD" id="cd00180">
    <property type="entry name" value="PKc"/>
    <property type="match status" value="1"/>
</dbReference>
<feature type="region of interest" description="Disordered" evidence="4">
    <location>
        <begin position="735"/>
        <end position="808"/>
    </location>
</feature>
<dbReference type="PANTHER" id="PTHR44167:SF24">
    <property type="entry name" value="SERINE_THREONINE-PROTEIN KINASE CHK2"/>
    <property type="match status" value="1"/>
</dbReference>
<dbReference type="PROSITE" id="PS50011">
    <property type="entry name" value="PROTEIN_KINASE_DOM"/>
    <property type="match status" value="1"/>
</dbReference>
<dbReference type="Gene3D" id="3.30.200.20">
    <property type="entry name" value="Phosphorylase Kinase, domain 1"/>
    <property type="match status" value="1"/>
</dbReference>
<feature type="compositionally biased region" description="Low complexity" evidence="4">
    <location>
        <begin position="568"/>
        <end position="577"/>
    </location>
</feature>
<feature type="region of interest" description="Disordered" evidence="4">
    <location>
        <begin position="672"/>
        <end position="697"/>
    </location>
</feature>
<dbReference type="Gene3D" id="1.10.510.10">
    <property type="entry name" value="Transferase(Phosphotransferase) domain 1"/>
    <property type="match status" value="1"/>
</dbReference>
<protein>
    <submittedName>
        <fullName evidence="6">Kinase-like domain-containing protein</fullName>
    </submittedName>
</protein>
<dbReference type="InterPro" id="IPR017441">
    <property type="entry name" value="Protein_kinase_ATP_BS"/>
</dbReference>
<dbReference type="Proteomes" id="UP001321760">
    <property type="component" value="Unassembled WGS sequence"/>
</dbReference>
<dbReference type="AlphaFoldDB" id="A0AAV9GX39"/>
<feature type="region of interest" description="Disordered" evidence="4">
    <location>
        <begin position="568"/>
        <end position="655"/>
    </location>
</feature>
<keyword evidence="1 3" id="KW-0547">Nucleotide-binding</keyword>
<feature type="binding site" evidence="3">
    <location>
        <position position="103"/>
    </location>
    <ligand>
        <name>ATP</name>
        <dbReference type="ChEBI" id="CHEBI:30616"/>
    </ligand>
</feature>
<evidence type="ECO:0000256" key="3">
    <source>
        <dbReference type="PROSITE-ProRule" id="PRU10141"/>
    </source>
</evidence>
<evidence type="ECO:0000313" key="6">
    <source>
        <dbReference type="EMBL" id="KAK4452504.1"/>
    </source>
</evidence>
<keyword evidence="7" id="KW-1185">Reference proteome</keyword>
<keyword evidence="2 3" id="KW-0067">ATP-binding</keyword>
<comment type="caution">
    <text evidence="6">The sequence shown here is derived from an EMBL/GenBank/DDBJ whole genome shotgun (WGS) entry which is preliminary data.</text>
</comment>
<name>A0AAV9GX39_9PEZI</name>
<evidence type="ECO:0000259" key="5">
    <source>
        <dbReference type="PROSITE" id="PS50011"/>
    </source>
</evidence>
<dbReference type="InterPro" id="IPR011009">
    <property type="entry name" value="Kinase-like_dom_sf"/>
</dbReference>
<dbReference type="PROSITE" id="PS00108">
    <property type="entry name" value="PROTEIN_KINASE_ST"/>
    <property type="match status" value="1"/>
</dbReference>
<feature type="compositionally biased region" description="Polar residues" evidence="4">
    <location>
        <begin position="756"/>
        <end position="767"/>
    </location>
</feature>
<gene>
    <name evidence="6" type="ORF">QBC34DRAFT_26395</name>
</gene>
<dbReference type="SUPFAM" id="SSF56112">
    <property type="entry name" value="Protein kinase-like (PK-like)"/>
    <property type="match status" value="1"/>
</dbReference>
<evidence type="ECO:0000313" key="7">
    <source>
        <dbReference type="Proteomes" id="UP001321760"/>
    </source>
</evidence>
<dbReference type="GO" id="GO:0005634">
    <property type="term" value="C:nucleus"/>
    <property type="evidence" value="ECO:0007669"/>
    <property type="project" value="TreeGrafter"/>
</dbReference>
<dbReference type="EMBL" id="MU865923">
    <property type="protein sequence ID" value="KAK4452504.1"/>
    <property type="molecule type" value="Genomic_DNA"/>
</dbReference>
<feature type="domain" description="Protein kinase" evidence="5">
    <location>
        <begin position="72"/>
        <end position="404"/>
    </location>
</feature>
<proteinExistence type="predicted"/>
<feature type="region of interest" description="Disordered" evidence="4">
    <location>
        <begin position="489"/>
        <end position="554"/>
    </location>
</feature>
<keyword evidence="6" id="KW-0418">Kinase</keyword>
<feature type="compositionally biased region" description="Low complexity" evidence="4">
    <location>
        <begin position="543"/>
        <end position="552"/>
    </location>
</feature>
<accession>A0AAV9GX39</accession>
<feature type="compositionally biased region" description="Basic and acidic residues" evidence="4">
    <location>
        <begin position="688"/>
        <end position="697"/>
    </location>
</feature>
<dbReference type="GO" id="GO:0005737">
    <property type="term" value="C:cytoplasm"/>
    <property type="evidence" value="ECO:0007669"/>
    <property type="project" value="TreeGrafter"/>
</dbReference>
<evidence type="ECO:0000256" key="1">
    <source>
        <dbReference type="ARBA" id="ARBA00022741"/>
    </source>
</evidence>
<dbReference type="InterPro" id="IPR008271">
    <property type="entry name" value="Ser/Thr_kinase_AS"/>
</dbReference>
<organism evidence="6 7">
    <name type="scientific">Podospora aff. communis PSN243</name>
    <dbReference type="NCBI Taxonomy" id="3040156"/>
    <lineage>
        <taxon>Eukaryota</taxon>
        <taxon>Fungi</taxon>
        <taxon>Dikarya</taxon>
        <taxon>Ascomycota</taxon>
        <taxon>Pezizomycotina</taxon>
        <taxon>Sordariomycetes</taxon>
        <taxon>Sordariomycetidae</taxon>
        <taxon>Sordariales</taxon>
        <taxon>Podosporaceae</taxon>
        <taxon>Podospora</taxon>
    </lineage>
</organism>
<feature type="compositionally biased region" description="Low complexity" evidence="4">
    <location>
        <begin position="644"/>
        <end position="655"/>
    </location>
</feature>
<dbReference type="InterPro" id="IPR000719">
    <property type="entry name" value="Prot_kinase_dom"/>
</dbReference>
<evidence type="ECO:0000256" key="2">
    <source>
        <dbReference type="ARBA" id="ARBA00022840"/>
    </source>
</evidence>
<dbReference type="PANTHER" id="PTHR44167">
    <property type="entry name" value="OVARIAN-SPECIFIC SERINE/THREONINE-PROTEIN KINASE LOK-RELATED"/>
    <property type="match status" value="1"/>
</dbReference>